<dbReference type="HAMAP" id="MF_01201">
    <property type="entry name" value="Ala_racemase"/>
    <property type="match status" value="1"/>
</dbReference>
<dbReference type="SUPFAM" id="SSF51419">
    <property type="entry name" value="PLP-binding barrel"/>
    <property type="match status" value="1"/>
</dbReference>
<feature type="domain" description="Alanine racemase C-terminal" evidence="4">
    <location>
        <begin position="243"/>
        <end position="368"/>
    </location>
</feature>
<reference evidence="5" key="1">
    <citation type="submission" date="2019-08" db="EMBL/GenBank/DDBJ databases">
        <authorList>
            <person name="Kucharzyk K."/>
            <person name="Murdoch R.W."/>
            <person name="Higgins S."/>
            <person name="Loffler F."/>
        </authorList>
    </citation>
    <scope>NUCLEOTIDE SEQUENCE</scope>
</reference>
<comment type="caution">
    <text evidence="5">The sequence shown here is derived from an EMBL/GenBank/DDBJ whole genome shotgun (WGS) entry which is preliminary data.</text>
</comment>
<dbReference type="SMART" id="SM01005">
    <property type="entry name" value="Ala_racemase_C"/>
    <property type="match status" value="1"/>
</dbReference>
<dbReference type="SUPFAM" id="SSF50621">
    <property type="entry name" value="Alanine racemase C-terminal domain-like"/>
    <property type="match status" value="1"/>
</dbReference>
<evidence type="ECO:0000256" key="3">
    <source>
        <dbReference type="ARBA" id="ARBA00023235"/>
    </source>
</evidence>
<dbReference type="Pfam" id="PF01168">
    <property type="entry name" value="Ala_racemase_N"/>
    <property type="match status" value="1"/>
</dbReference>
<name>A0A644SV61_9ZZZZ</name>
<dbReference type="Pfam" id="PF00842">
    <property type="entry name" value="Ala_racemase_C"/>
    <property type="match status" value="1"/>
</dbReference>
<dbReference type="PANTHER" id="PTHR30511">
    <property type="entry name" value="ALANINE RACEMASE"/>
    <property type="match status" value="1"/>
</dbReference>
<evidence type="ECO:0000256" key="1">
    <source>
        <dbReference type="ARBA" id="ARBA00001933"/>
    </source>
</evidence>
<evidence type="ECO:0000259" key="4">
    <source>
        <dbReference type="SMART" id="SM01005"/>
    </source>
</evidence>
<proteinExistence type="inferred from homology"/>
<dbReference type="InterPro" id="IPR011079">
    <property type="entry name" value="Ala_racemase_C"/>
</dbReference>
<sequence length="371" mass="40272">MFERPVWAEINLAAIAHNVRRIRQYIKPSTKICAVIKADAYGHGTSAVVRTVMNAGADYLGVAILNEAIDLRREGFTIPILVLGYTPPRQAAQIVDNNVTQTVFNYDVAEAISNAAVAVGQKAKIHLKIDTGMNRIGIRPEDAGDFAEAVAKLPGIELEGVYSHFATADSQDKAYVLEQFGRFKEALAMIEAKGIQIPIKHIANSAATLDLPETHLDMVRPGIIMYGLWPSNEVDKKLDLKPAMKFKAKVSLVKDVPANASVSYGQNFYTQKASRIATLPVGYADGWLRQLSGKASVLIRGQRAPVVGSVCMDQCMVDVTNIPGVSQGDVALLFGGAELPAEEIADKLGTINYEVICLVGKRVPRHYVSEL</sequence>
<dbReference type="EC" id="5.1.1.1" evidence="5"/>
<evidence type="ECO:0000256" key="2">
    <source>
        <dbReference type="ARBA" id="ARBA00022898"/>
    </source>
</evidence>
<dbReference type="Gene3D" id="3.20.20.10">
    <property type="entry name" value="Alanine racemase"/>
    <property type="match status" value="1"/>
</dbReference>
<protein>
    <submittedName>
        <fullName evidence="5">Alanine racemase 1</fullName>
        <ecNumber evidence="5">5.1.1.1</ecNumber>
    </submittedName>
</protein>
<organism evidence="5">
    <name type="scientific">bioreactor metagenome</name>
    <dbReference type="NCBI Taxonomy" id="1076179"/>
    <lineage>
        <taxon>unclassified sequences</taxon>
        <taxon>metagenomes</taxon>
        <taxon>ecological metagenomes</taxon>
    </lineage>
</organism>
<dbReference type="GO" id="GO:0009252">
    <property type="term" value="P:peptidoglycan biosynthetic process"/>
    <property type="evidence" value="ECO:0007669"/>
    <property type="project" value="TreeGrafter"/>
</dbReference>
<dbReference type="Gene3D" id="2.40.37.10">
    <property type="entry name" value="Lyase, Ornithine Decarboxylase, Chain A, domain 1"/>
    <property type="match status" value="1"/>
</dbReference>
<dbReference type="InterPro" id="IPR020622">
    <property type="entry name" value="Ala_racemase_pyridoxalP-BS"/>
</dbReference>
<keyword evidence="2" id="KW-0663">Pyridoxal phosphate</keyword>
<dbReference type="AlphaFoldDB" id="A0A644SV61"/>
<dbReference type="GO" id="GO:0030632">
    <property type="term" value="P:D-alanine biosynthetic process"/>
    <property type="evidence" value="ECO:0007669"/>
    <property type="project" value="TreeGrafter"/>
</dbReference>
<evidence type="ECO:0000313" key="5">
    <source>
        <dbReference type="EMBL" id="MPL58546.1"/>
    </source>
</evidence>
<dbReference type="FunFam" id="3.20.20.10:FF:000002">
    <property type="entry name" value="Alanine racemase"/>
    <property type="match status" value="1"/>
</dbReference>
<dbReference type="InterPro" id="IPR009006">
    <property type="entry name" value="Ala_racemase/Decarboxylase_C"/>
</dbReference>
<keyword evidence="3 5" id="KW-0413">Isomerase</keyword>
<dbReference type="EMBL" id="VSSQ01000007">
    <property type="protein sequence ID" value="MPL58546.1"/>
    <property type="molecule type" value="Genomic_DNA"/>
</dbReference>
<comment type="cofactor">
    <cofactor evidence="1">
        <name>pyridoxal 5'-phosphate</name>
        <dbReference type="ChEBI" id="CHEBI:597326"/>
    </cofactor>
</comment>
<dbReference type="InterPro" id="IPR001608">
    <property type="entry name" value="Ala_racemase_N"/>
</dbReference>
<dbReference type="GO" id="GO:0030170">
    <property type="term" value="F:pyridoxal phosphate binding"/>
    <property type="evidence" value="ECO:0007669"/>
    <property type="project" value="TreeGrafter"/>
</dbReference>
<accession>A0A644SV61</accession>
<gene>
    <name evidence="5" type="primary">alr1_1</name>
    <name evidence="5" type="ORF">SDC9_04080</name>
</gene>
<dbReference type="NCBIfam" id="TIGR00492">
    <property type="entry name" value="alr"/>
    <property type="match status" value="1"/>
</dbReference>
<dbReference type="CDD" id="cd00430">
    <property type="entry name" value="PLPDE_III_AR"/>
    <property type="match status" value="1"/>
</dbReference>
<dbReference type="PRINTS" id="PR00992">
    <property type="entry name" value="ALARACEMASE"/>
</dbReference>
<dbReference type="GO" id="GO:0005829">
    <property type="term" value="C:cytosol"/>
    <property type="evidence" value="ECO:0007669"/>
    <property type="project" value="TreeGrafter"/>
</dbReference>
<dbReference type="PROSITE" id="PS00395">
    <property type="entry name" value="ALANINE_RACEMASE"/>
    <property type="match status" value="1"/>
</dbReference>
<dbReference type="InterPro" id="IPR029066">
    <property type="entry name" value="PLP-binding_barrel"/>
</dbReference>
<dbReference type="InterPro" id="IPR000821">
    <property type="entry name" value="Ala_racemase"/>
</dbReference>
<dbReference type="PANTHER" id="PTHR30511:SF0">
    <property type="entry name" value="ALANINE RACEMASE, CATABOLIC-RELATED"/>
    <property type="match status" value="1"/>
</dbReference>
<dbReference type="GO" id="GO:0008784">
    <property type="term" value="F:alanine racemase activity"/>
    <property type="evidence" value="ECO:0007669"/>
    <property type="project" value="UniProtKB-EC"/>
</dbReference>